<gene>
    <name evidence="3" type="ORF">SHI21_16965</name>
</gene>
<dbReference type="NCBIfam" id="TIGR02532">
    <property type="entry name" value="IV_pilin_GFxxxE"/>
    <property type="match status" value="1"/>
</dbReference>
<comment type="caution">
    <text evidence="3">The sequence shown here is derived from an EMBL/GenBank/DDBJ whole genome shotgun (WGS) entry which is preliminary data.</text>
</comment>
<keyword evidence="2" id="KW-1133">Transmembrane helix</keyword>
<reference evidence="3 4" key="1">
    <citation type="submission" date="2023-11" db="EMBL/GenBank/DDBJ databases">
        <title>A Novel Polar Bacteriovorax (B. antarcticus) Isolated from the Biocrust in Antarctica.</title>
        <authorList>
            <person name="Mun W."/>
            <person name="Choi S.Y."/>
            <person name="Mitchell R.J."/>
        </authorList>
    </citation>
    <scope>NUCLEOTIDE SEQUENCE [LARGE SCALE GENOMIC DNA]</scope>
    <source>
        <strain evidence="3 4">PP10</strain>
    </source>
</reference>
<keyword evidence="2" id="KW-0472">Membrane</keyword>
<dbReference type="InterPro" id="IPR012902">
    <property type="entry name" value="N_methyl_site"/>
</dbReference>
<proteinExistence type="predicted"/>
<evidence type="ECO:0000313" key="3">
    <source>
        <dbReference type="EMBL" id="MEA9357925.1"/>
    </source>
</evidence>
<feature type="region of interest" description="Disordered" evidence="1">
    <location>
        <begin position="268"/>
        <end position="300"/>
    </location>
</feature>
<feature type="compositionally biased region" description="Gly residues" evidence="1">
    <location>
        <begin position="271"/>
        <end position="281"/>
    </location>
</feature>
<keyword evidence="4" id="KW-1185">Reference proteome</keyword>
<dbReference type="EMBL" id="JAYGJQ010000002">
    <property type="protein sequence ID" value="MEA9357925.1"/>
    <property type="molecule type" value="Genomic_DNA"/>
</dbReference>
<name>A0ABU5VXX9_9BACT</name>
<evidence type="ECO:0000313" key="4">
    <source>
        <dbReference type="Proteomes" id="UP001302274"/>
    </source>
</evidence>
<sequence length="300" mass="33813">MEHSNLHPKFSDQEGFTLIEVMISITILSFISYATFRMVNTNTDTKDRVVKEDRQTVQTLTAIGRLDTDISQIYNPLFASSKLAPTANGSSSDIYADNTSNANGAFDGKANTGALIPQFKSEDKSTIIFLTLANRRKMADTKESRFAWVKYSMRSMEPDPDNPDDKTAGLYELVRQTIATDIFNPTQDWSKPKFQVVMERIKNLEFSFWDERSKKYTTSLQELNENKNLIRSLKVNITWIDDDNNEQKIEKAFRVLYPYFNTKQDDLATGAAGGAYGGGTQPPGTPNPNTPINPAEEEDD</sequence>
<dbReference type="Proteomes" id="UP001302274">
    <property type="component" value="Unassembled WGS sequence"/>
</dbReference>
<feature type="transmembrane region" description="Helical" evidence="2">
    <location>
        <begin position="15"/>
        <end position="36"/>
    </location>
</feature>
<protein>
    <submittedName>
        <fullName evidence="3">Prepilin-type N-terminal cleavage/methylation domain-containing protein</fullName>
    </submittedName>
</protein>
<evidence type="ECO:0000256" key="1">
    <source>
        <dbReference type="SAM" id="MobiDB-lite"/>
    </source>
</evidence>
<dbReference type="Pfam" id="PF07963">
    <property type="entry name" value="N_methyl"/>
    <property type="match status" value="1"/>
</dbReference>
<evidence type="ECO:0000256" key="2">
    <source>
        <dbReference type="SAM" id="Phobius"/>
    </source>
</evidence>
<accession>A0ABU5VXX9</accession>
<keyword evidence="2" id="KW-0812">Transmembrane</keyword>
<organism evidence="3 4">
    <name type="scientific">Bacteriovorax antarcticus</name>
    <dbReference type="NCBI Taxonomy" id="3088717"/>
    <lineage>
        <taxon>Bacteria</taxon>
        <taxon>Pseudomonadati</taxon>
        <taxon>Bdellovibrionota</taxon>
        <taxon>Bacteriovoracia</taxon>
        <taxon>Bacteriovoracales</taxon>
        <taxon>Bacteriovoracaceae</taxon>
        <taxon>Bacteriovorax</taxon>
    </lineage>
</organism>
<dbReference type="RefSeq" id="WP_323578118.1">
    <property type="nucleotide sequence ID" value="NZ_JAYGJQ010000002.1"/>
</dbReference>